<feature type="transmembrane region" description="Helical" evidence="5">
    <location>
        <begin position="210"/>
        <end position="236"/>
    </location>
</feature>
<evidence type="ECO:0000256" key="6">
    <source>
        <dbReference type="SAM" id="MobiDB-lite"/>
    </source>
</evidence>
<evidence type="ECO:0000313" key="8">
    <source>
        <dbReference type="EMBL" id="MBO0905757.1"/>
    </source>
</evidence>
<dbReference type="PANTHER" id="PTHR30325:SF0">
    <property type="entry name" value="INNER MEMBRANE ABC TRANSPORTER PERMEASE PROTEIN YEJE"/>
    <property type="match status" value="1"/>
</dbReference>
<proteinExistence type="inferred from homology"/>
<dbReference type="InterPro" id="IPR035906">
    <property type="entry name" value="MetI-like_sf"/>
</dbReference>
<dbReference type="InterPro" id="IPR000515">
    <property type="entry name" value="MetI-like"/>
</dbReference>
<keyword evidence="4 5" id="KW-0472">Membrane</keyword>
<keyword evidence="3 5" id="KW-1133">Transmembrane helix</keyword>
<feature type="transmembrane region" description="Helical" evidence="5">
    <location>
        <begin position="374"/>
        <end position="399"/>
    </location>
</feature>
<dbReference type="Gene3D" id="1.10.3720.10">
    <property type="entry name" value="MetI-like"/>
    <property type="match status" value="1"/>
</dbReference>
<accession>A0ABS3J7X5</accession>
<dbReference type="CDD" id="cd06261">
    <property type="entry name" value="TM_PBP2"/>
    <property type="match status" value="1"/>
</dbReference>
<comment type="caution">
    <text evidence="8">The sequence shown here is derived from an EMBL/GenBank/DDBJ whole genome shotgun (WGS) entry which is preliminary data.</text>
</comment>
<dbReference type="SUPFAM" id="SSF161098">
    <property type="entry name" value="MetI-like"/>
    <property type="match status" value="1"/>
</dbReference>
<dbReference type="PANTHER" id="PTHR30325">
    <property type="entry name" value="MEMBRANE COMPONENT OF ABC TRANSPORTER"/>
    <property type="match status" value="1"/>
</dbReference>
<comment type="subcellular location">
    <subcellularLocation>
        <location evidence="1 5">Cell membrane</location>
        <topology evidence="1 5">Multi-pass membrane protein</topology>
    </subcellularLocation>
</comment>
<feature type="transmembrane region" description="Helical" evidence="5">
    <location>
        <begin position="272"/>
        <end position="290"/>
    </location>
</feature>
<feature type="transmembrane region" description="Helical" evidence="5">
    <location>
        <begin position="327"/>
        <end position="354"/>
    </location>
</feature>
<reference evidence="8 9" key="1">
    <citation type="submission" date="2021-03" db="EMBL/GenBank/DDBJ databases">
        <title>Whole genome sequence of Jiella sp. MQZ13P-4.</title>
        <authorList>
            <person name="Tuo L."/>
        </authorList>
    </citation>
    <scope>NUCLEOTIDE SEQUENCE [LARGE SCALE GENOMIC DNA]</scope>
    <source>
        <strain evidence="8 9">MQZ13P-4</strain>
    </source>
</reference>
<keyword evidence="2 5" id="KW-0812">Transmembrane</keyword>
<dbReference type="EMBL" id="JAFMPY010000025">
    <property type="protein sequence ID" value="MBO0905757.1"/>
    <property type="molecule type" value="Genomic_DNA"/>
</dbReference>
<evidence type="ECO:0000256" key="2">
    <source>
        <dbReference type="ARBA" id="ARBA00022692"/>
    </source>
</evidence>
<evidence type="ECO:0000256" key="5">
    <source>
        <dbReference type="RuleBase" id="RU363032"/>
    </source>
</evidence>
<sequence>MDDALRDRLKQENHGRELPEERAAEIAREQTSGIAQLAPEGEMVKRPRLSPINQRRWRNFKANRRGYWSLWIFGILFILTLFAEFIANDRPLLVEYKGDFYYPVFVDYPEEVFGGFLPVTDYRDPVNQEEINSNGWMIWPPIRYSYDTKNLEPPTPAPSPPFWMLSKEERCQGYPKGVDDPGCTIGNMNWLGTDDQVRDVLARVIYGFRISVLFGLALTVGSALIGVSAGAIQGYFGGWVDLLFQRFIEIWSSIPVLYLLLIIAAVLPPGFWVLLGIMMLFSWVAFVGVVRAEFLRARNFEYVNAARALGVGDFTIMFRHLLPNAMVATLTFLPFILSGSITTLTALDFLGLGLPPGSPSLGELLAQGKNNLQAPWLGFSGFIVLALMLSLLVFIGEAVRDAFDPRKSLR</sequence>
<feature type="transmembrane region" description="Helical" evidence="5">
    <location>
        <begin position="248"/>
        <end position="266"/>
    </location>
</feature>
<dbReference type="Pfam" id="PF12911">
    <property type="entry name" value="OppC_N"/>
    <property type="match status" value="1"/>
</dbReference>
<comment type="similarity">
    <text evidence="5">Belongs to the binding-protein-dependent transport system permease family.</text>
</comment>
<dbReference type="Pfam" id="PF00528">
    <property type="entry name" value="BPD_transp_1"/>
    <property type="match status" value="1"/>
</dbReference>
<feature type="domain" description="ABC transmembrane type-1" evidence="7">
    <location>
        <begin position="208"/>
        <end position="400"/>
    </location>
</feature>
<evidence type="ECO:0000259" key="7">
    <source>
        <dbReference type="PROSITE" id="PS50928"/>
    </source>
</evidence>
<dbReference type="Proteomes" id="UP000664288">
    <property type="component" value="Unassembled WGS sequence"/>
</dbReference>
<evidence type="ECO:0000256" key="1">
    <source>
        <dbReference type="ARBA" id="ARBA00004651"/>
    </source>
</evidence>
<gene>
    <name evidence="8" type="ORF">J1C47_19095</name>
</gene>
<protein>
    <submittedName>
        <fullName evidence="8">ABC transporter permease</fullName>
    </submittedName>
</protein>
<keyword evidence="9" id="KW-1185">Reference proteome</keyword>
<dbReference type="PROSITE" id="PS50928">
    <property type="entry name" value="ABC_TM1"/>
    <property type="match status" value="1"/>
</dbReference>
<feature type="region of interest" description="Disordered" evidence="6">
    <location>
        <begin position="1"/>
        <end position="23"/>
    </location>
</feature>
<dbReference type="InterPro" id="IPR025966">
    <property type="entry name" value="OppC_N"/>
</dbReference>
<evidence type="ECO:0000256" key="3">
    <source>
        <dbReference type="ARBA" id="ARBA00022989"/>
    </source>
</evidence>
<evidence type="ECO:0000313" key="9">
    <source>
        <dbReference type="Proteomes" id="UP000664288"/>
    </source>
</evidence>
<feature type="transmembrane region" description="Helical" evidence="5">
    <location>
        <begin position="66"/>
        <end position="87"/>
    </location>
</feature>
<keyword evidence="5" id="KW-0813">Transport</keyword>
<name>A0ABS3J7X5_9HYPH</name>
<organism evidence="8 9">
    <name type="scientific">Jiella sonneratiae</name>
    <dbReference type="NCBI Taxonomy" id="2816856"/>
    <lineage>
        <taxon>Bacteria</taxon>
        <taxon>Pseudomonadati</taxon>
        <taxon>Pseudomonadota</taxon>
        <taxon>Alphaproteobacteria</taxon>
        <taxon>Hyphomicrobiales</taxon>
        <taxon>Aurantimonadaceae</taxon>
        <taxon>Jiella</taxon>
    </lineage>
</organism>
<evidence type="ECO:0000256" key="4">
    <source>
        <dbReference type="ARBA" id="ARBA00023136"/>
    </source>
</evidence>